<dbReference type="Gene3D" id="3.30.530.20">
    <property type="match status" value="1"/>
</dbReference>
<keyword evidence="2" id="KW-1185">Reference proteome</keyword>
<dbReference type="AlphaFoldDB" id="A0A1H3X731"/>
<evidence type="ECO:0000313" key="1">
    <source>
        <dbReference type="EMBL" id="SDZ94378.1"/>
    </source>
</evidence>
<protein>
    <submittedName>
        <fullName evidence="1">Ligand-binding SRPBCC domain-containing protein</fullName>
    </submittedName>
</protein>
<dbReference type="EMBL" id="FNRL01000001">
    <property type="protein sequence ID" value="SDZ94378.1"/>
    <property type="molecule type" value="Genomic_DNA"/>
</dbReference>
<dbReference type="Proteomes" id="UP000199656">
    <property type="component" value="Unassembled WGS sequence"/>
</dbReference>
<organism evidence="1 2">
    <name type="scientific">Chitinophaga terrae</name>
    <name type="common">ex Kim and Jung 2007</name>
    <dbReference type="NCBI Taxonomy" id="408074"/>
    <lineage>
        <taxon>Bacteria</taxon>
        <taxon>Pseudomonadati</taxon>
        <taxon>Bacteroidota</taxon>
        <taxon>Chitinophagia</taxon>
        <taxon>Chitinophagales</taxon>
        <taxon>Chitinophagaceae</taxon>
        <taxon>Chitinophaga</taxon>
    </lineage>
</organism>
<gene>
    <name evidence="1" type="ORF">SAMN05660909_00269</name>
</gene>
<dbReference type="RefSeq" id="WP_089757840.1">
    <property type="nucleotide sequence ID" value="NZ_BKAT01000012.1"/>
</dbReference>
<sequence length="160" mass="18422">MAFYQFTQTQQIPASLDAVWNFIANPDNLARITPAYMDFKVTSGAIAGPMYPGMIITYIIRPVLGIPVRWMTEITQVKEREYFIDEQRIGPYRFWHHQHRLTETEQGVLMTDIVTYAPPLGVIGTIANNLFIKKQLKGIFDFRTIAIEKEFGKFTAHHGK</sequence>
<proteinExistence type="predicted"/>
<dbReference type="STRING" id="408074.SAMN05660909_00269"/>
<name>A0A1H3X731_9BACT</name>
<reference evidence="2" key="1">
    <citation type="submission" date="2016-10" db="EMBL/GenBank/DDBJ databases">
        <authorList>
            <person name="Varghese N."/>
            <person name="Submissions S."/>
        </authorList>
    </citation>
    <scope>NUCLEOTIDE SEQUENCE [LARGE SCALE GENOMIC DNA]</scope>
    <source>
        <strain evidence="2">DSM 23920</strain>
    </source>
</reference>
<evidence type="ECO:0000313" key="2">
    <source>
        <dbReference type="Proteomes" id="UP000199656"/>
    </source>
</evidence>
<dbReference type="OrthoDB" id="9793552at2"/>
<dbReference type="CDD" id="cd07820">
    <property type="entry name" value="SRPBCC_3"/>
    <property type="match status" value="1"/>
</dbReference>
<dbReference type="InterPro" id="IPR023393">
    <property type="entry name" value="START-like_dom_sf"/>
</dbReference>
<accession>A0A1H3X731</accession>
<dbReference type="SUPFAM" id="SSF55961">
    <property type="entry name" value="Bet v1-like"/>
    <property type="match status" value="1"/>
</dbReference>